<dbReference type="EMBL" id="JAHYIQ010000008">
    <property type="protein sequence ID" value="KAK1129624.1"/>
    <property type="molecule type" value="Genomic_DNA"/>
</dbReference>
<protein>
    <submittedName>
        <fullName evidence="1">Uncharacterized protein</fullName>
    </submittedName>
</protein>
<reference evidence="1" key="1">
    <citation type="submission" date="2021-10" db="EMBL/GenBank/DDBJ databases">
        <title>Melipona bicolor Genome sequencing and assembly.</title>
        <authorList>
            <person name="Araujo N.S."/>
            <person name="Arias M.C."/>
        </authorList>
    </citation>
    <scope>NUCLEOTIDE SEQUENCE</scope>
    <source>
        <strain evidence="1">USP_2M_L1-L4_2017</strain>
        <tissue evidence="1">Whole body</tissue>
    </source>
</reference>
<evidence type="ECO:0000313" key="1">
    <source>
        <dbReference type="EMBL" id="KAK1129624.1"/>
    </source>
</evidence>
<dbReference type="Proteomes" id="UP001177670">
    <property type="component" value="Unassembled WGS sequence"/>
</dbReference>
<evidence type="ECO:0000313" key="2">
    <source>
        <dbReference type="Proteomes" id="UP001177670"/>
    </source>
</evidence>
<dbReference type="AlphaFoldDB" id="A0AA40G2K0"/>
<comment type="caution">
    <text evidence="1">The sequence shown here is derived from an EMBL/GenBank/DDBJ whole genome shotgun (WGS) entry which is preliminary data.</text>
</comment>
<keyword evidence="2" id="KW-1185">Reference proteome</keyword>
<proteinExistence type="predicted"/>
<gene>
    <name evidence="1" type="ORF">K0M31_019339</name>
</gene>
<sequence length="81" mass="9302">MKIVGRRGILHGHRRATRDLAWTSWDDEGSYMDIVGRRGILHGHRGTTRDLAWTPWDDEGSCRDVVGCVRLSFELRAFSFS</sequence>
<organism evidence="1 2">
    <name type="scientific">Melipona bicolor</name>
    <dbReference type="NCBI Taxonomy" id="60889"/>
    <lineage>
        <taxon>Eukaryota</taxon>
        <taxon>Metazoa</taxon>
        <taxon>Ecdysozoa</taxon>
        <taxon>Arthropoda</taxon>
        <taxon>Hexapoda</taxon>
        <taxon>Insecta</taxon>
        <taxon>Pterygota</taxon>
        <taxon>Neoptera</taxon>
        <taxon>Endopterygota</taxon>
        <taxon>Hymenoptera</taxon>
        <taxon>Apocrita</taxon>
        <taxon>Aculeata</taxon>
        <taxon>Apoidea</taxon>
        <taxon>Anthophila</taxon>
        <taxon>Apidae</taxon>
        <taxon>Melipona</taxon>
    </lineage>
</organism>
<accession>A0AA40G2K0</accession>
<name>A0AA40G2K0_9HYME</name>